<gene>
    <name evidence="3" type="ORF">SAMN04487892_1630</name>
</gene>
<dbReference type="STRING" id="1073328.SAMN05216294_0663"/>
<keyword evidence="4" id="KW-1185">Reference proteome</keyword>
<reference evidence="4" key="1">
    <citation type="submission" date="2016-10" db="EMBL/GenBank/DDBJ databases">
        <authorList>
            <person name="Varghese N."/>
            <person name="Submissions S."/>
        </authorList>
    </citation>
    <scope>NUCLEOTIDE SEQUENCE [LARGE SCALE GENOMIC DNA]</scope>
    <source>
        <strain evidence="4">DSM 25030</strain>
    </source>
</reference>
<accession>A0A1H2UJT1</accession>
<dbReference type="InterPro" id="IPR002909">
    <property type="entry name" value="IPT_dom"/>
</dbReference>
<dbReference type="InterPro" id="IPR008964">
    <property type="entry name" value="Invasin/intimin_cell_adhesion"/>
</dbReference>
<evidence type="ECO:0000259" key="2">
    <source>
        <dbReference type="SMART" id="SM00635"/>
    </source>
</evidence>
<feature type="region of interest" description="Disordered" evidence="1">
    <location>
        <begin position="1"/>
        <end position="20"/>
    </location>
</feature>
<feature type="domain" description="BIG2" evidence="2">
    <location>
        <begin position="101"/>
        <end position="177"/>
    </location>
</feature>
<dbReference type="Pfam" id="PF02368">
    <property type="entry name" value="Big_2"/>
    <property type="match status" value="1"/>
</dbReference>
<feature type="compositionally biased region" description="Basic and acidic residues" evidence="1">
    <location>
        <begin position="1"/>
        <end position="10"/>
    </location>
</feature>
<name>A0A1H2UJT1_9FLAO</name>
<organism evidence="3 4">
    <name type="scientific">Flagellimonas zhangzhouensis</name>
    <dbReference type="NCBI Taxonomy" id="1073328"/>
    <lineage>
        <taxon>Bacteria</taxon>
        <taxon>Pseudomonadati</taxon>
        <taxon>Bacteroidota</taxon>
        <taxon>Flavobacteriia</taxon>
        <taxon>Flavobacteriales</taxon>
        <taxon>Flavobacteriaceae</taxon>
        <taxon>Flagellimonas</taxon>
    </lineage>
</organism>
<dbReference type="EMBL" id="FNMY01000002">
    <property type="protein sequence ID" value="SDW56413.1"/>
    <property type="molecule type" value="Genomic_DNA"/>
</dbReference>
<evidence type="ECO:0000313" key="3">
    <source>
        <dbReference type="EMBL" id="SDW56413.1"/>
    </source>
</evidence>
<evidence type="ECO:0000256" key="1">
    <source>
        <dbReference type="SAM" id="MobiDB-lite"/>
    </source>
</evidence>
<dbReference type="InterPro" id="IPR013783">
    <property type="entry name" value="Ig-like_fold"/>
</dbReference>
<dbReference type="Gene3D" id="2.60.40.1080">
    <property type="match status" value="1"/>
</dbReference>
<dbReference type="Pfam" id="PF01833">
    <property type="entry name" value="TIG"/>
    <property type="match status" value="1"/>
</dbReference>
<dbReference type="SUPFAM" id="SSF49373">
    <property type="entry name" value="Invasin/intimin cell-adhesion fragments"/>
    <property type="match status" value="1"/>
</dbReference>
<dbReference type="Proteomes" id="UP000199592">
    <property type="component" value="Unassembled WGS sequence"/>
</dbReference>
<dbReference type="InterPro" id="IPR014756">
    <property type="entry name" value="Ig_E-set"/>
</dbReference>
<protein>
    <submittedName>
        <fullName evidence="3">Uncharacterized membrane protein</fullName>
    </submittedName>
</protein>
<dbReference type="Gene3D" id="2.60.40.10">
    <property type="entry name" value="Immunoglobulins"/>
    <property type="match status" value="1"/>
</dbReference>
<sequence>MVISCGKDEEQTPVAGGPKMNSFSPLSGSVGTEIWITGQNFGATKADNIVKIGSTTAPITSASTTEIFVTVPEGATTGKVSVTVDGKTITGGTFTVLEETEKAGITLNKSTFDLFSLDSETITVTLTGNVSAEDIVWSSDDESVVIVDENGMITGVSEGSTLVTAFINEEVSTNCIVNVSHSVFAVGYEEINGIPVAKVWKNGVATNLTDGSSFGAATSIYVDGTDIYACGIVDKGLPAAVVWKNGDILYELTDGSKYANAQSINIYNGDVYVIGNEELGVDNISNATIWKNGDSFATLTDGLNVNERSSGEDIFVNETGIYAVGYEESELHINGTPKLWENSTQINLTDEAFHGRAYSVYAVGSDVYAAGYEENENGIWVAKYWENGEVTSLSDGLQNAEAQSIFVLGNDVYAAGSYYDGQGELQQAVVWKNGTPTNQAAMGSGASSVYVDGGDVYVGGLISEGELSKATVWKNGEAMNLELTEGAGSSVVFSIFIK</sequence>
<dbReference type="SMART" id="SM00635">
    <property type="entry name" value="BID_2"/>
    <property type="match status" value="1"/>
</dbReference>
<proteinExistence type="predicted"/>
<dbReference type="InterPro" id="IPR003343">
    <property type="entry name" value="Big_2"/>
</dbReference>
<dbReference type="CDD" id="cd00603">
    <property type="entry name" value="IPT_PCSR"/>
    <property type="match status" value="1"/>
</dbReference>
<evidence type="ECO:0000313" key="4">
    <source>
        <dbReference type="Proteomes" id="UP000199592"/>
    </source>
</evidence>
<dbReference type="AlphaFoldDB" id="A0A1H2UJT1"/>
<dbReference type="SUPFAM" id="SSF81296">
    <property type="entry name" value="E set domains"/>
    <property type="match status" value="1"/>
</dbReference>